<feature type="domain" description="Alpha-L-rhamnosidase concanavalin-like" evidence="4">
    <location>
        <begin position="267"/>
        <end position="364"/>
    </location>
</feature>
<feature type="domain" description="Alpha-L-rhamnosidase C-terminal" evidence="7">
    <location>
        <begin position="742"/>
        <end position="815"/>
    </location>
</feature>
<keyword evidence="3 8" id="KW-0378">Hydrolase</keyword>
<dbReference type="EC" id="3.2.1.40" evidence="2"/>
<dbReference type="Pfam" id="PF17389">
    <property type="entry name" value="Bac_rhamnosid6H"/>
    <property type="match status" value="1"/>
</dbReference>
<name>A0ABX0XHU5_9BACT</name>
<evidence type="ECO:0000256" key="3">
    <source>
        <dbReference type="ARBA" id="ARBA00022801"/>
    </source>
</evidence>
<evidence type="ECO:0000259" key="5">
    <source>
        <dbReference type="Pfam" id="PF08531"/>
    </source>
</evidence>
<dbReference type="Pfam" id="PF05592">
    <property type="entry name" value="Bac_rhamnosid"/>
    <property type="match status" value="1"/>
</dbReference>
<dbReference type="Proteomes" id="UP000770785">
    <property type="component" value="Unassembled WGS sequence"/>
</dbReference>
<dbReference type="GO" id="GO:0030596">
    <property type="term" value="F:alpha-L-rhamnosidase activity"/>
    <property type="evidence" value="ECO:0007669"/>
    <property type="project" value="UniProtKB-EC"/>
</dbReference>
<dbReference type="InterPro" id="IPR013737">
    <property type="entry name" value="Bac_rhamnosid_N"/>
</dbReference>
<dbReference type="PANTHER" id="PTHR33307:SF6">
    <property type="entry name" value="ALPHA-RHAMNOSIDASE (EUROFUNG)-RELATED"/>
    <property type="match status" value="1"/>
</dbReference>
<evidence type="ECO:0000313" key="8">
    <source>
        <dbReference type="EMBL" id="NJC28323.1"/>
    </source>
</evidence>
<dbReference type="SUPFAM" id="SSF48208">
    <property type="entry name" value="Six-hairpin glycosidases"/>
    <property type="match status" value="1"/>
</dbReference>
<evidence type="ECO:0000259" key="7">
    <source>
        <dbReference type="Pfam" id="PF17390"/>
    </source>
</evidence>
<comment type="catalytic activity">
    <reaction evidence="1">
        <text>Hydrolysis of terminal non-reducing alpha-L-rhamnose residues in alpha-L-rhamnosides.</text>
        <dbReference type="EC" id="3.2.1.40"/>
    </reaction>
</comment>
<organism evidence="8 9">
    <name type="scientific">Neolewinella antarctica</name>
    <dbReference type="NCBI Taxonomy" id="442734"/>
    <lineage>
        <taxon>Bacteria</taxon>
        <taxon>Pseudomonadati</taxon>
        <taxon>Bacteroidota</taxon>
        <taxon>Saprospiria</taxon>
        <taxon>Saprospirales</taxon>
        <taxon>Lewinellaceae</taxon>
        <taxon>Neolewinella</taxon>
    </lineage>
</organism>
<evidence type="ECO:0000259" key="4">
    <source>
        <dbReference type="Pfam" id="PF05592"/>
    </source>
</evidence>
<keyword evidence="8" id="KW-0326">Glycosidase</keyword>
<evidence type="ECO:0000313" key="9">
    <source>
        <dbReference type="Proteomes" id="UP000770785"/>
    </source>
</evidence>
<evidence type="ECO:0000256" key="1">
    <source>
        <dbReference type="ARBA" id="ARBA00001445"/>
    </source>
</evidence>
<protein>
    <recommendedName>
        <fullName evidence="2">alpha-L-rhamnosidase</fullName>
        <ecNumber evidence="2">3.2.1.40</ecNumber>
    </recommendedName>
</protein>
<dbReference type="EMBL" id="JAATJH010000010">
    <property type="protein sequence ID" value="NJC28323.1"/>
    <property type="molecule type" value="Genomic_DNA"/>
</dbReference>
<evidence type="ECO:0000259" key="6">
    <source>
        <dbReference type="Pfam" id="PF17389"/>
    </source>
</evidence>
<dbReference type="InterPro" id="IPR035398">
    <property type="entry name" value="Bac_rhamnosid_C"/>
</dbReference>
<dbReference type="InterPro" id="IPR035396">
    <property type="entry name" value="Bac_rhamnosid6H"/>
</dbReference>
<dbReference type="Pfam" id="PF17390">
    <property type="entry name" value="Bac_rhamnosid_C"/>
    <property type="match status" value="1"/>
</dbReference>
<dbReference type="InterPro" id="IPR016007">
    <property type="entry name" value="Alpha_rhamnosid"/>
</dbReference>
<gene>
    <name evidence="8" type="ORF">GGR27_003846</name>
</gene>
<dbReference type="Gene3D" id="2.60.120.260">
    <property type="entry name" value="Galactose-binding domain-like"/>
    <property type="match status" value="2"/>
</dbReference>
<dbReference type="Gene3D" id="1.50.10.10">
    <property type="match status" value="1"/>
</dbReference>
<dbReference type="InterPro" id="IPR008902">
    <property type="entry name" value="Rhamnosid_concanavalin"/>
</dbReference>
<dbReference type="Gene3D" id="2.60.420.10">
    <property type="entry name" value="Maltose phosphorylase, domain 3"/>
    <property type="match status" value="1"/>
</dbReference>
<feature type="domain" description="Alpha-L-rhamnosidase six-hairpin glycosidase" evidence="6">
    <location>
        <begin position="370"/>
        <end position="739"/>
    </location>
</feature>
<feature type="domain" description="Bacterial alpha-L-rhamnosidase N-terminal" evidence="5">
    <location>
        <begin position="68"/>
        <end position="220"/>
    </location>
</feature>
<sequence length="834" mass="92795">MRYPVLLFLLPFLGCAEETPIEVLPIPDQRDWRAEWLSFPTTDTDLVDTLVLPPAAYFRKSFELEAMPERAIVYVSALGLVEPRINGEAVTGDLFLPGWSDYNKRIYYHAYDVTDLLRAGKNVIGCTLADGWYAGYVGPKSLSNPENRGLYGDTTALIVQLDLLQPEGETVSIVSDSSWRASTGPLRYADLLMGEFYDARLENPGWDAPNFNAINWASRQSTGLAFESRPLVQGQDGAQWTQRLELYPGNQINTYDELVPVKITEPESGAYLFDMGQNFAGHVRLSVSGPAGDTIRLRHGEMLNTDGSLMTENLRFARATDTYVLNGDGEEVWEPRFTYHGFQYVEVSGLRQKPGPELLTGVAVSASTPMTSTFSSSDTLLNRLYENIVWTQRSNFLEVPTDSPQRDERLGWLGDAQIFSRSALYNADLNDFYRKWFADLRDAQYDSGAYANFAPRPYPDLVWYSPGWMEAGLMVPYNAWQFSGDTSLIAEHYESMTGFMDFVIAKSEPFGYFYPENSWTEIGPKGGFGDWLALTDKHLAHDILASIYLAHSFHIMAEMSSALNKTTQASRYRALFDKSKAAFISHYVAPDGRFLIDEAKYGDGKGYFEGEKGFTGHTQSGYASAIYFDILPDSLAALAAGHLVDLVEAADRKPTSGILGIRQLLPALSKIGRGDLAYAMLLDERYPGWGFQIANGATTIWERWNSYTHEEGFGGARNAKMNSFNHYAFGAVGQFLFSEMAGIRPAEPGFATILIQPDFGDGSLRELVATYLSTRGLIESAWEIDGDEVHLTVSIPKGTTATVLLLSTDTDRREQAIGPGTHEFTFSLLASTER</sequence>
<keyword evidence="9" id="KW-1185">Reference proteome</keyword>
<comment type="caution">
    <text evidence="8">The sequence shown here is derived from an EMBL/GenBank/DDBJ whole genome shotgun (WGS) entry which is preliminary data.</text>
</comment>
<dbReference type="InterPro" id="IPR012341">
    <property type="entry name" value="6hp_glycosidase-like_sf"/>
</dbReference>
<dbReference type="PANTHER" id="PTHR33307">
    <property type="entry name" value="ALPHA-RHAMNOSIDASE (EUROFUNG)"/>
    <property type="match status" value="1"/>
</dbReference>
<dbReference type="InterPro" id="IPR008928">
    <property type="entry name" value="6-hairpin_glycosidase_sf"/>
</dbReference>
<dbReference type="RefSeq" id="WP_168040206.1">
    <property type="nucleotide sequence ID" value="NZ_JAATJH010000010.1"/>
</dbReference>
<reference evidence="8 9" key="1">
    <citation type="submission" date="2020-03" db="EMBL/GenBank/DDBJ databases">
        <title>Genomic Encyclopedia of Type Strains, Phase IV (KMG-IV): sequencing the most valuable type-strain genomes for metagenomic binning, comparative biology and taxonomic classification.</title>
        <authorList>
            <person name="Goeker M."/>
        </authorList>
    </citation>
    <scope>NUCLEOTIDE SEQUENCE [LARGE SCALE GENOMIC DNA]</scope>
    <source>
        <strain evidence="8 9">DSM 105096</strain>
    </source>
</reference>
<dbReference type="Pfam" id="PF08531">
    <property type="entry name" value="Bac_rhamnosid_N"/>
    <property type="match status" value="1"/>
</dbReference>
<accession>A0ABX0XHU5</accession>
<evidence type="ECO:0000256" key="2">
    <source>
        <dbReference type="ARBA" id="ARBA00012652"/>
    </source>
</evidence>
<proteinExistence type="predicted"/>
<dbReference type="PIRSF" id="PIRSF010631">
    <property type="entry name" value="A-rhamnsds"/>
    <property type="match status" value="1"/>
</dbReference>